<comment type="caution">
    <text evidence="4">The sequence shown here is derived from an EMBL/GenBank/DDBJ whole genome shotgun (WGS) entry which is preliminary data.</text>
</comment>
<dbReference type="Pfam" id="PF00501">
    <property type="entry name" value="AMP-binding"/>
    <property type="match status" value="1"/>
</dbReference>
<name>A0ABY3FJJ0_9FLAO</name>
<dbReference type="CDD" id="cd04433">
    <property type="entry name" value="AFD_class_I"/>
    <property type="match status" value="1"/>
</dbReference>
<dbReference type="InterPro" id="IPR000873">
    <property type="entry name" value="AMP-dep_synth/lig_dom"/>
</dbReference>
<dbReference type="EMBL" id="VLKO01000016">
    <property type="protein sequence ID" value="TWH99141.1"/>
    <property type="molecule type" value="Genomic_DNA"/>
</dbReference>
<keyword evidence="5" id="KW-1185">Reference proteome</keyword>
<feature type="domain" description="AMP-binding enzyme C-terminal" evidence="3">
    <location>
        <begin position="333"/>
        <end position="407"/>
    </location>
</feature>
<dbReference type="RefSeq" id="WP_144894258.1">
    <property type="nucleotide sequence ID" value="NZ_VLKO01000016.1"/>
</dbReference>
<dbReference type="InterPro" id="IPR045851">
    <property type="entry name" value="AMP-bd_C_sf"/>
</dbReference>
<dbReference type="Gene3D" id="3.40.50.12780">
    <property type="entry name" value="N-terminal domain of ligase-like"/>
    <property type="match status" value="1"/>
</dbReference>
<dbReference type="PANTHER" id="PTHR43201:SF8">
    <property type="entry name" value="ACYL-COA SYNTHETASE FAMILY MEMBER 3"/>
    <property type="match status" value="1"/>
</dbReference>
<dbReference type="Proteomes" id="UP000317519">
    <property type="component" value="Unassembled WGS sequence"/>
</dbReference>
<accession>A0ABY3FJJ0</accession>
<comment type="similarity">
    <text evidence="1">Belongs to the ATP-dependent AMP-binding enzyme family.</text>
</comment>
<dbReference type="Pfam" id="PF13193">
    <property type="entry name" value="AMP-binding_C"/>
    <property type="match status" value="1"/>
</dbReference>
<dbReference type="Gene3D" id="3.30.300.30">
    <property type="match status" value="1"/>
</dbReference>
<evidence type="ECO:0000259" key="3">
    <source>
        <dbReference type="Pfam" id="PF13193"/>
    </source>
</evidence>
<proteinExistence type="inferred from homology"/>
<evidence type="ECO:0000259" key="2">
    <source>
        <dbReference type="Pfam" id="PF00501"/>
    </source>
</evidence>
<dbReference type="InterPro" id="IPR042099">
    <property type="entry name" value="ANL_N_sf"/>
</dbReference>
<gene>
    <name evidence="4" type="ORF">IQ05_03136</name>
</gene>
<evidence type="ECO:0000313" key="4">
    <source>
        <dbReference type="EMBL" id="TWH99141.1"/>
    </source>
</evidence>
<evidence type="ECO:0000256" key="1">
    <source>
        <dbReference type="ARBA" id="ARBA00006432"/>
    </source>
</evidence>
<dbReference type="InterPro" id="IPR025110">
    <property type="entry name" value="AMP-bd_C"/>
</dbReference>
<dbReference type="SUPFAM" id="SSF56801">
    <property type="entry name" value="Acetyl-CoA synthetase-like"/>
    <property type="match status" value="1"/>
</dbReference>
<feature type="domain" description="AMP-dependent synthetase/ligase" evidence="2">
    <location>
        <begin position="106"/>
        <end position="256"/>
    </location>
</feature>
<organism evidence="4 5">
    <name type="scientific">Flavobacterium tiangeerense</name>
    <dbReference type="NCBI Taxonomy" id="459471"/>
    <lineage>
        <taxon>Bacteria</taxon>
        <taxon>Pseudomonadati</taxon>
        <taxon>Bacteroidota</taxon>
        <taxon>Flavobacteriia</taxon>
        <taxon>Flavobacteriales</taxon>
        <taxon>Flavobacteriaceae</taxon>
        <taxon>Flavobacterium</taxon>
    </lineage>
</organism>
<sequence length="411" mass="46930">MDFFLKDSELDLNINWDFLVNDINSTLVYNPYCKSDNYYQVFKCIIISLLIGKEVILLDSDFSDNELINLTGFAEFDGFTQLIEKKNALLLADKSDLIQKIKNTCDEWKITLFTSGTTGMPKKVCHNYKSITRFVKLDEINKDNIWGFAYNPTHMAGIQVFFQALLNGNGIVRLFGLMPISIFKDIDENRITHISATPTFYRMMLPSEDKFPSIIRITSGGEKFNEKTISQLSEIFPNARITNVYASTEAGTLFASENDVFSIKPELMHLIQVVNEELLIHNSLMGSSDLITQDWYNTGDVLEIITENPLKFRFVTRKSDIINVGGYKVNPLEVEEAILSVHGIKDVRVYSKSNSVLGNIICCDVVRDNNQISESSIRTLLQLKIQEYKIPRMIRFVNELSTTRTGKIKRD</sequence>
<evidence type="ECO:0000313" key="5">
    <source>
        <dbReference type="Proteomes" id="UP000317519"/>
    </source>
</evidence>
<protein>
    <submittedName>
        <fullName evidence="4">AMP-binding enzyme</fullName>
    </submittedName>
</protein>
<dbReference type="PANTHER" id="PTHR43201">
    <property type="entry name" value="ACYL-COA SYNTHETASE"/>
    <property type="match status" value="1"/>
</dbReference>
<reference evidence="4 5" key="1">
    <citation type="journal article" date="2015" name="Stand. Genomic Sci.">
        <title>Genomic Encyclopedia of Bacterial and Archaeal Type Strains, Phase III: the genomes of soil and plant-associated and newly described type strains.</title>
        <authorList>
            <person name="Whitman W.B."/>
            <person name="Woyke T."/>
            <person name="Klenk H.P."/>
            <person name="Zhou Y."/>
            <person name="Lilburn T.G."/>
            <person name="Beck B.J."/>
            <person name="De Vos P."/>
            <person name="Vandamme P."/>
            <person name="Eisen J.A."/>
            <person name="Garrity G."/>
            <person name="Hugenholtz P."/>
            <person name="Kyrpides N.C."/>
        </authorList>
    </citation>
    <scope>NUCLEOTIDE SEQUENCE [LARGE SCALE GENOMIC DNA]</scope>
    <source>
        <strain evidence="4 5">CGMCC 1.6847</strain>
    </source>
</reference>